<keyword evidence="3" id="KW-0540">Nuclease</keyword>
<reference evidence="9 10" key="1">
    <citation type="submission" date="2015-09" db="EMBL/GenBank/DDBJ databases">
        <title>Aphanizomenon flos-aquae WA102.</title>
        <authorList>
            <person name="Driscoll C."/>
        </authorList>
    </citation>
    <scope>NUCLEOTIDE SEQUENCE [LARGE SCALE GENOMIC DNA]</scope>
    <source>
        <strain evidence="9">WA102</strain>
    </source>
</reference>
<feature type="domain" description="PIN" evidence="8">
    <location>
        <begin position="6"/>
        <end position="121"/>
    </location>
</feature>
<comment type="similarity">
    <text evidence="7">Belongs to the PINc/VapC protein family.</text>
</comment>
<proteinExistence type="inferred from homology"/>
<dbReference type="AlphaFoldDB" id="A0A1B7WP36"/>
<dbReference type="Gene3D" id="3.40.50.1010">
    <property type="entry name" value="5'-nuclease"/>
    <property type="match status" value="1"/>
</dbReference>
<comment type="caution">
    <text evidence="9">The sequence shown here is derived from an EMBL/GenBank/DDBJ whole genome shotgun (WGS) entry which is preliminary data.</text>
</comment>
<keyword evidence="6" id="KW-0460">Magnesium</keyword>
<evidence type="ECO:0000256" key="4">
    <source>
        <dbReference type="ARBA" id="ARBA00022723"/>
    </source>
</evidence>
<dbReference type="EMBL" id="LJOW01000212">
    <property type="protein sequence ID" value="OBQ38892.1"/>
    <property type="molecule type" value="Genomic_DNA"/>
</dbReference>
<comment type="cofactor">
    <cofactor evidence="1">
        <name>Mg(2+)</name>
        <dbReference type="ChEBI" id="CHEBI:18420"/>
    </cofactor>
</comment>
<organism evidence="9 10">
    <name type="scientific">Aphanizomenon flos-aquae WA102</name>
    <dbReference type="NCBI Taxonomy" id="1710896"/>
    <lineage>
        <taxon>Bacteria</taxon>
        <taxon>Bacillati</taxon>
        <taxon>Cyanobacteriota</taxon>
        <taxon>Cyanophyceae</taxon>
        <taxon>Nostocales</taxon>
        <taxon>Aphanizomenonaceae</taxon>
        <taxon>Aphanizomenon</taxon>
    </lineage>
</organism>
<dbReference type="PANTHER" id="PTHR33653:SF1">
    <property type="entry name" value="RIBONUCLEASE VAPC2"/>
    <property type="match status" value="1"/>
</dbReference>
<dbReference type="InterPro" id="IPR050556">
    <property type="entry name" value="Type_II_TA_system_RNase"/>
</dbReference>
<dbReference type="SUPFAM" id="SSF88723">
    <property type="entry name" value="PIN domain-like"/>
    <property type="match status" value="1"/>
</dbReference>
<dbReference type="PATRIC" id="fig|1710896.3.peg.2395"/>
<dbReference type="GO" id="GO:0004518">
    <property type="term" value="F:nuclease activity"/>
    <property type="evidence" value="ECO:0007669"/>
    <property type="project" value="UniProtKB-KW"/>
</dbReference>
<keyword evidence="4" id="KW-0479">Metal-binding</keyword>
<evidence type="ECO:0000259" key="8">
    <source>
        <dbReference type="Pfam" id="PF01850"/>
    </source>
</evidence>
<evidence type="ECO:0000256" key="5">
    <source>
        <dbReference type="ARBA" id="ARBA00022801"/>
    </source>
</evidence>
<dbReference type="CDD" id="cd18747">
    <property type="entry name" value="PIN_VapC4-5_FitB-like"/>
    <property type="match status" value="1"/>
</dbReference>
<evidence type="ECO:0000313" key="9">
    <source>
        <dbReference type="EMBL" id="OBQ38892.1"/>
    </source>
</evidence>
<keyword evidence="5" id="KW-0378">Hydrolase</keyword>
<dbReference type="Pfam" id="PF01850">
    <property type="entry name" value="PIN"/>
    <property type="match status" value="1"/>
</dbReference>
<dbReference type="InterPro" id="IPR029060">
    <property type="entry name" value="PIN-like_dom_sf"/>
</dbReference>
<evidence type="ECO:0000256" key="6">
    <source>
        <dbReference type="ARBA" id="ARBA00022842"/>
    </source>
</evidence>
<dbReference type="GO" id="GO:0046872">
    <property type="term" value="F:metal ion binding"/>
    <property type="evidence" value="ECO:0007669"/>
    <property type="project" value="UniProtKB-KW"/>
</dbReference>
<evidence type="ECO:0000256" key="2">
    <source>
        <dbReference type="ARBA" id="ARBA00022649"/>
    </source>
</evidence>
<accession>A0A1B7WP36</accession>
<evidence type="ECO:0000256" key="7">
    <source>
        <dbReference type="ARBA" id="ARBA00038093"/>
    </source>
</evidence>
<name>A0A1B7WP36_APHFL</name>
<sequence length="141" mass="16246">MTVRFLLDSNIISEPSRPIPNTQVLDQLNRYRSEVAVASLVVHEILYGCWRLPASKRKDSLWKYIKDSVLDLPVFDYDLKAAKWHAQERARLSKIGKTPAFIDGQIASIAFCNDLILVTNNMADFQDFEDLIIENWFITVD</sequence>
<evidence type="ECO:0000313" key="10">
    <source>
        <dbReference type="Proteomes" id="UP000092093"/>
    </source>
</evidence>
<evidence type="ECO:0000256" key="1">
    <source>
        <dbReference type="ARBA" id="ARBA00001946"/>
    </source>
</evidence>
<gene>
    <name evidence="9" type="ORF">AN484_23815</name>
</gene>
<dbReference type="InterPro" id="IPR002716">
    <property type="entry name" value="PIN_dom"/>
</dbReference>
<dbReference type="GO" id="GO:0016787">
    <property type="term" value="F:hydrolase activity"/>
    <property type="evidence" value="ECO:0007669"/>
    <property type="project" value="UniProtKB-KW"/>
</dbReference>
<evidence type="ECO:0000256" key="3">
    <source>
        <dbReference type="ARBA" id="ARBA00022722"/>
    </source>
</evidence>
<dbReference type="PANTHER" id="PTHR33653">
    <property type="entry name" value="RIBONUCLEASE VAPC2"/>
    <property type="match status" value="1"/>
</dbReference>
<dbReference type="Proteomes" id="UP000092093">
    <property type="component" value="Unassembled WGS sequence"/>
</dbReference>
<protein>
    <submittedName>
        <fullName evidence="9">Twitching motility protein PilT</fullName>
    </submittedName>
</protein>
<keyword evidence="2" id="KW-1277">Toxin-antitoxin system</keyword>